<dbReference type="Proteomes" id="UP000593575">
    <property type="component" value="Unassembled WGS sequence"/>
</dbReference>
<sequence length="49" mass="5587">MILAETFRSLNTCQRTVFSENYSLLKELAVTPRRNDIRKMDGDPSKSPG</sequence>
<evidence type="ECO:0000313" key="2">
    <source>
        <dbReference type="Proteomes" id="UP000593575"/>
    </source>
</evidence>
<reference evidence="1 2" key="1">
    <citation type="journal article" date="2019" name="Genome Biol. Evol.">
        <title>Insights into the evolution of the New World diploid cottons (Gossypium, subgenus Houzingenia) based on genome sequencing.</title>
        <authorList>
            <person name="Grover C.E."/>
            <person name="Arick M.A. 2nd"/>
            <person name="Thrash A."/>
            <person name="Conover J.L."/>
            <person name="Sanders W.S."/>
            <person name="Peterson D.G."/>
            <person name="Frelichowski J.E."/>
            <person name="Scheffler J.A."/>
            <person name="Scheffler B.E."/>
            <person name="Wendel J.F."/>
        </authorList>
    </citation>
    <scope>NUCLEOTIDE SEQUENCE [LARGE SCALE GENOMIC DNA]</scope>
    <source>
        <strain evidence="1">6</strain>
        <tissue evidence="1">Leaf</tissue>
    </source>
</reference>
<dbReference type="EMBL" id="JABFAE010413796">
    <property type="protein sequence ID" value="MBA0845203.1"/>
    <property type="molecule type" value="Genomic_DNA"/>
</dbReference>
<accession>A0A7J9KFI8</accession>
<proteinExistence type="predicted"/>
<name>A0A7J9KFI8_9ROSI</name>
<protein>
    <submittedName>
        <fullName evidence="1">Uncharacterized protein</fullName>
    </submittedName>
</protein>
<dbReference type="AlphaFoldDB" id="A0A7J9KFI8"/>
<comment type="caution">
    <text evidence="1">The sequence shown here is derived from an EMBL/GenBank/DDBJ whole genome shotgun (WGS) entry which is preliminary data.</text>
</comment>
<gene>
    <name evidence="1" type="ORF">Goarm_022360</name>
</gene>
<organism evidence="1 2">
    <name type="scientific">Gossypium armourianum</name>
    <dbReference type="NCBI Taxonomy" id="34283"/>
    <lineage>
        <taxon>Eukaryota</taxon>
        <taxon>Viridiplantae</taxon>
        <taxon>Streptophyta</taxon>
        <taxon>Embryophyta</taxon>
        <taxon>Tracheophyta</taxon>
        <taxon>Spermatophyta</taxon>
        <taxon>Magnoliopsida</taxon>
        <taxon>eudicotyledons</taxon>
        <taxon>Gunneridae</taxon>
        <taxon>Pentapetalae</taxon>
        <taxon>rosids</taxon>
        <taxon>malvids</taxon>
        <taxon>Malvales</taxon>
        <taxon>Malvaceae</taxon>
        <taxon>Malvoideae</taxon>
        <taxon>Gossypium</taxon>
    </lineage>
</organism>
<keyword evidence="2" id="KW-1185">Reference proteome</keyword>
<evidence type="ECO:0000313" key="1">
    <source>
        <dbReference type="EMBL" id="MBA0845203.1"/>
    </source>
</evidence>